<dbReference type="InterPro" id="IPR000387">
    <property type="entry name" value="Tyr_Pase_dom"/>
</dbReference>
<dbReference type="GO" id="GO:0033550">
    <property type="term" value="F:MAP kinase tyrosine phosphatase activity"/>
    <property type="evidence" value="ECO:0007669"/>
    <property type="project" value="TreeGrafter"/>
</dbReference>
<dbReference type="SMART" id="SM00195">
    <property type="entry name" value="DSPc"/>
    <property type="match status" value="1"/>
</dbReference>
<dbReference type="PANTHER" id="PTHR10159:SF533">
    <property type="entry name" value="TYROSINE-PROTEIN PHOSPHATASE VHP-1"/>
    <property type="match status" value="1"/>
</dbReference>
<protein>
    <recommendedName>
        <fullName evidence="2">protein-tyrosine-phosphatase</fullName>
        <ecNumber evidence="2">3.1.3.48</ecNumber>
    </recommendedName>
</protein>
<dbReference type="PROSITE" id="PS00383">
    <property type="entry name" value="TYR_PHOSPHATASE_1"/>
    <property type="match status" value="1"/>
</dbReference>
<proteinExistence type="inferred from homology"/>
<dbReference type="InterPro" id="IPR020422">
    <property type="entry name" value="TYR_PHOSPHATASE_DUAL_dom"/>
</dbReference>
<feature type="compositionally biased region" description="Basic and acidic residues" evidence="5">
    <location>
        <begin position="308"/>
        <end position="320"/>
    </location>
</feature>
<dbReference type="Pfam" id="PF00782">
    <property type="entry name" value="DSPc"/>
    <property type="match status" value="1"/>
</dbReference>
<dbReference type="GO" id="GO:0043409">
    <property type="term" value="P:negative regulation of MAPK cascade"/>
    <property type="evidence" value="ECO:0007669"/>
    <property type="project" value="TreeGrafter"/>
</dbReference>
<name>A0A914VCM9_9BILA</name>
<dbReference type="AlphaFoldDB" id="A0A914VCM9"/>
<feature type="compositionally biased region" description="Polar residues" evidence="5">
    <location>
        <begin position="322"/>
        <end position="331"/>
    </location>
</feature>
<feature type="region of interest" description="Disordered" evidence="5">
    <location>
        <begin position="695"/>
        <end position="737"/>
    </location>
</feature>
<dbReference type="PANTHER" id="PTHR10159">
    <property type="entry name" value="DUAL SPECIFICITY PROTEIN PHOSPHATASE"/>
    <property type="match status" value="1"/>
</dbReference>
<dbReference type="InterPro" id="IPR008343">
    <property type="entry name" value="MKP"/>
</dbReference>
<feature type="region of interest" description="Disordered" evidence="5">
    <location>
        <begin position="231"/>
        <end position="250"/>
    </location>
</feature>
<dbReference type="GO" id="GO:0008330">
    <property type="term" value="F:protein tyrosine/threonine phosphatase activity"/>
    <property type="evidence" value="ECO:0007669"/>
    <property type="project" value="TreeGrafter"/>
</dbReference>
<feature type="domain" description="Tyrosine specific protein phosphatases" evidence="7">
    <location>
        <begin position="145"/>
        <end position="199"/>
    </location>
</feature>
<organism evidence="8 9">
    <name type="scientific">Plectus sambesii</name>
    <dbReference type="NCBI Taxonomy" id="2011161"/>
    <lineage>
        <taxon>Eukaryota</taxon>
        <taxon>Metazoa</taxon>
        <taxon>Ecdysozoa</taxon>
        <taxon>Nematoda</taxon>
        <taxon>Chromadorea</taxon>
        <taxon>Plectida</taxon>
        <taxon>Plectina</taxon>
        <taxon>Plectoidea</taxon>
        <taxon>Plectidae</taxon>
        <taxon>Plectus</taxon>
    </lineage>
</organism>
<dbReference type="PRINTS" id="PR01764">
    <property type="entry name" value="MAPKPHPHTASE"/>
</dbReference>
<sequence>MATPSTIPSTKRPAPACGFADFKARFPELCEGASTEAAVVEGDAMASSQRAPGLCVLRPPLTSLSQPCLPVSSEGPTKILPFLYLGSQQDALNSETLKRQGIDYVINLSLHCPRPDHFVQDEHFLRIPVNDSYQEKLLPYFDRAFEFLDKVREANSAVLIHCLAGISRSPTMAIAYIMKQCNMTTDEAYTYVKAKRPSISPNFNFMGQLLEYERQLKERRSKDVAQMLMRQQPQMSPNKSSGSQTSPPITYALSDSETIMTASKVAQRESNSSDTDVSTSSFASSNGDHMRRCLSCPVKMQKSVSSSELRRRDDWLDLDHQSPASTINANGKRQMRPSKSVRSEDSTYSSASSTLEQEMESEEAEGPETMRERLEMSKTVAAAPWPVVERPRGLAGLKARRALNIPQPVKEDLPSPSTELSKLSFSQSFCRTAEPLVAYPLSSCCPGSSVARSPTVENVSFARQEQHGGAHTSQVQTTCAQDATSHRTAVFATNPFFAAFSSANASTVPPPPPPKTDSPCHSDASTISAPTPPLDRRDDSVVTDQPRSSHSTSAENPMFASCSTSKEQSASEAAAPPPPPSTHRFGLSRLAHFLRRGPWTATGGPSVPVHHGTSLSTGYFAGSKSRCQVPRSSTVVTLAKAAPPPLGVGSIAVSTGATPVELMAVEERTTPPCKSQSESALLYSLCNDLDSPESGFVESPLRESLNESGATATGHPYGRDPERESIGSASSLEIIVN</sequence>
<evidence type="ECO:0000259" key="7">
    <source>
        <dbReference type="PROSITE" id="PS50056"/>
    </source>
</evidence>
<dbReference type="EC" id="3.1.3.48" evidence="2"/>
<dbReference type="GO" id="GO:0005737">
    <property type="term" value="C:cytoplasm"/>
    <property type="evidence" value="ECO:0007669"/>
    <property type="project" value="TreeGrafter"/>
</dbReference>
<reference evidence="9" key="1">
    <citation type="submission" date="2022-11" db="UniProtKB">
        <authorList>
            <consortium name="WormBaseParasite"/>
        </authorList>
    </citation>
    <scope>IDENTIFICATION</scope>
</reference>
<accession>A0A914VCM9</accession>
<evidence type="ECO:0000313" key="8">
    <source>
        <dbReference type="Proteomes" id="UP000887566"/>
    </source>
</evidence>
<feature type="region of interest" description="Disordered" evidence="5">
    <location>
        <begin position="504"/>
        <end position="585"/>
    </location>
</feature>
<evidence type="ECO:0000256" key="1">
    <source>
        <dbReference type="ARBA" id="ARBA00008601"/>
    </source>
</evidence>
<dbReference type="FunFam" id="3.90.190.10:FF:000208">
    <property type="entry name" value="Vh5 dual specificity phosphatase, putative"/>
    <property type="match status" value="1"/>
</dbReference>
<feature type="region of interest" description="Disordered" evidence="5">
    <location>
        <begin position="263"/>
        <end position="372"/>
    </location>
</feature>
<dbReference type="PROSITE" id="PS50056">
    <property type="entry name" value="TYR_PHOSPHATASE_2"/>
    <property type="match status" value="1"/>
</dbReference>
<dbReference type="GO" id="GO:0017017">
    <property type="term" value="F:MAP kinase tyrosine/serine/threonine phosphatase activity"/>
    <property type="evidence" value="ECO:0007669"/>
    <property type="project" value="InterPro"/>
</dbReference>
<comment type="similarity">
    <text evidence="1">Belongs to the protein-tyrosine phosphatase family. Non-receptor class dual specificity subfamily.</text>
</comment>
<evidence type="ECO:0000256" key="3">
    <source>
        <dbReference type="ARBA" id="ARBA00022801"/>
    </source>
</evidence>
<feature type="compositionally biased region" description="Low complexity" evidence="5">
    <location>
        <begin position="270"/>
        <end position="286"/>
    </location>
</feature>
<dbReference type="CDD" id="cd14568">
    <property type="entry name" value="DSP_MKP_classIII"/>
    <property type="match status" value="1"/>
</dbReference>
<dbReference type="InterPro" id="IPR029021">
    <property type="entry name" value="Prot-tyrosine_phosphatase-like"/>
</dbReference>
<keyword evidence="3" id="KW-0378">Hydrolase</keyword>
<evidence type="ECO:0000256" key="2">
    <source>
        <dbReference type="ARBA" id="ARBA00013064"/>
    </source>
</evidence>
<feature type="compositionally biased region" description="Acidic residues" evidence="5">
    <location>
        <begin position="357"/>
        <end position="366"/>
    </location>
</feature>
<dbReference type="Gene3D" id="3.90.190.10">
    <property type="entry name" value="Protein tyrosine phosphatase superfamily"/>
    <property type="match status" value="1"/>
</dbReference>
<evidence type="ECO:0000313" key="9">
    <source>
        <dbReference type="WBParaSite" id="PSAMB.scaffold1782size27891.g14943.t1"/>
    </source>
</evidence>
<dbReference type="InterPro" id="IPR016130">
    <property type="entry name" value="Tyr_Pase_AS"/>
</dbReference>
<evidence type="ECO:0000256" key="5">
    <source>
        <dbReference type="SAM" id="MobiDB-lite"/>
    </source>
</evidence>
<feature type="compositionally biased region" description="Polar residues" evidence="5">
    <location>
        <begin position="542"/>
        <end position="568"/>
    </location>
</feature>
<dbReference type="WBParaSite" id="PSAMB.scaffold1782size27891.g14943.t1">
    <property type="protein sequence ID" value="PSAMB.scaffold1782size27891.g14943.t1"/>
    <property type="gene ID" value="PSAMB.scaffold1782size27891.g14943"/>
</dbReference>
<evidence type="ECO:0000256" key="4">
    <source>
        <dbReference type="ARBA" id="ARBA00022912"/>
    </source>
</evidence>
<dbReference type="InterPro" id="IPR000340">
    <property type="entry name" value="Dual-sp_phosphatase_cat-dom"/>
</dbReference>
<evidence type="ECO:0000259" key="6">
    <source>
        <dbReference type="PROSITE" id="PS50054"/>
    </source>
</evidence>
<dbReference type="Proteomes" id="UP000887566">
    <property type="component" value="Unplaced"/>
</dbReference>
<keyword evidence="4" id="KW-0904">Protein phosphatase</keyword>
<keyword evidence="8" id="KW-1185">Reference proteome</keyword>
<feature type="domain" description="Tyrosine-protein phosphatase" evidence="6">
    <location>
        <begin position="75"/>
        <end position="218"/>
    </location>
</feature>
<dbReference type="SUPFAM" id="SSF52799">
    <property type="entry name" value="(Phosphotyrosine protein) phosphatases II"/>
    <property type="match status" value="1"/>
</dbReference>
<dbReference type="PROSITE" id="PS50054">
    <property type="entry name" value="TYR_PHOSPHATASE_DUAL"/>
    <property type="match status" value="1"/>
</dbReference>